<keyword evidence="3" id="KW-1003">Cell membrane</keyword>
<keyword evidence="6" id="KW-0449">Lipoprotein</keyword>
<dbReference type="InterPro" id="IPR003760">
    <property type="entry name" value="PnrA-like"/>
</dbReference>
<feature type="region of interest" description="Disordered" evidence="7">
    <location>
        <begin position="38"/>
        <end position="59"/>
    </location>
</feature>
<evidence type="ECO:0000259" key="8">
    <source>
        <dbReference type="Pfam" id="PF02608"/>
    </source>
</evidence>
<evidence type="ECO:0000256" key="2">
    <source>
        <dbReference type="ARBA" id="ARBA00008610"/>
    </source>
</evidence>
<evidence type="ECO:0000256" key="6">
    <source>
        <dbReference type="ARBA" id="ARBA00023288"/>
    </source>
</evidence>
<feature type="compositionally biased region" description="Basic and acidic residues" evidence="7">
    <location>
        <begin position="42"/>
        <end position="59"/>
    </location>
</feature>
<dbReference type="EMBL" id="ACBZ01000125">
    <property type="protein sequence ID" value="EEG48737.1"/>
    <property type="molecule type" value="Genomic_DNA"/>
</dbReference>
<keyword evidence="5" id="KW-0472">Membrane</keyword>
<feature type="domain" description="ABC transporter substrate-binding protein PnrA-like" evidence="8">
    <location>
        <begin position="63"/>
        <end position="316"/>
    </location>
</feature>
<dbReference type="PANTHER" id="PTHR34296">
    <property type="entry name" value="TRANSCRIPTIONAL ACTIVATOR PROTEIN MED"/>
    <property type="match status" value="1"/>
</dbReference>
<dbReference type="PROSITE" id="PS51257">
    <property type="entry name" value="PROKAR_LIPOPROTEIN"/>
    <property type="match status" value="1"/>
</dbReference>
<name>C0CN95_BLAHS</name>
<keyword evidence="10" id="KW-1185">Reference proteome</keyword>
<dbReference type="Gene3D" id="3.40.50.2300">
    <property type="match status" value="2"/>
</dbReference>
<dbReference type="Proteomes" id="UP000003100">
    <property type="component" value="Unassembled WGS sequence"/>
</dbReference>
<dbReference type="InterPro" id="IPR050957">
    <property type="entry name" value="BMP_lipoprotein"/>
</dbReference>
<comment type="subcellular location">
    <subcellularLocation>
        <location evidence="1">Cell membrane</location>
        <topology evidence="1">Lipid-anchor</topology>
    </subcellularLocation>
</comment>
<dbReference type="InterPro" id="IPR028082">
    <property type="entry name" value="Peripla_BP_I"/>
</dbReference>
<evidence type="ECO:0000313" key="10">
    <source>
        <dbReference type="Proteomes" id="UP000003100"/>
    </source>
</evidence>
<evidence type="ECO:0000256" key="1">
    <source>
        <dbReference type="ARBA" id="ARBA00004193"/>
    </source>
</evidence>
<dbReference type="Pfam" id="PF02608">
    <property type="entry name" value="Bmp"/>
    <property type="match status" value="1"/>
</dbReference>
<protein>
    <recommendedName>
        <fullName evidence="8">ABC transporter substrate-binding protein PnrA-like domain-containing protein</fullName>
    </recommendedName>
</protein>
<evidence type="ECO:0000256" key="3">
    <source>
        <dbReference type="ARBA" id="ARBA00022475"/>
    </source>
</evidence>
<organism evidence="9 10">
    <name type="scientific">Blautia hydrogenotrophica (strain DSM 10507 / JCM 14656 / S5a33)</name>
    <name type="common">Ruminococcus hydrogenotrophicus</name>
    <dbReference type="NCBI Taxonomy" id="476272"/>
    <lineage>
        <taxon>Bacteria</taxon>
        <taxon>Bacillati</taxon>
        <taxon>Bacillota</taxon>
        <taxon>Clostridia</taxon>
        <taxon>Lachnospirales</taxon>
        <taxon>Lachnospiraceae</taxon>
        <taxon>Blautia</taxon>
    </lineage>
</organism>
<reference evidence="9 10" key="1">
    <citation type="submission" date="2009-01" db="EMBL/GenBank/DDBJ databases">
        <authorList>
            <person name="Fulton L."/>
            <person name="Clifton S."/>
            <person name="Fulton B."/>
            <person name="Xu J."/>
            <person name="Minx P."/>
            <person name="Pepin K.H."/>
            <person name="Johnson M."/>
            <person name="Bhonagiri V."/>
            <person name="Nash W.E."/>
            <person name="Mardis E.R."/>
            <person name="Wilson R.K."/>
        </authorList>
    </citation>
    <scope>NUCLEOTIDE SEQUENCE [LARGE SCALE GENOMIC DNA]</scope>
    <source>
        <strain evidence="10">DSM 10507 / JCM 14656 / S5a33</strain>
    </source>
</reference>
<dbReference type="CDD" id="cd06304">
    <property type="entry name" value="PBP1_BmpA_Med_PnrA-like"/>
    <property type="match status" value="1"/>
</dbReference>
<dbReference type="eggNOG" id="COG1744">
    <property type="taxonomic scope" value="Bacteria"/>
</dbReference>
<dbReference type="AlphaFoldDB" id="C0CN95"/>
<evidence type="ECO:0000256" key="5">
    <source>
        <dbReference type="ARBA" id="ARBA00023136"/>
    </source>
</evidence>
<sequence length="371" mass="40309">MILPVGKEREEGSMKKRILALVMAVGMTVGLLAGCGGNSGSSDKEAAQTATEEGKSDSEVKPALLLSGSANDHSWNQFGYEALMKVKEELGVEVTYSENVTTVDQLQAIRDYASKGYNPIIGHGGAFEDDMIKVGEEFPDTQFIVVAGGTGAEPNVLSVDNAPWQYGYSYGWMAAKITKSNKIGFITGMEGVSTMNNLVGSWRDGAKSANPDVETSVVYISDMGDVAKAREAALSLKAAGCDVIMHELNAGMQGVIDVCKENNIYTLGRSESDKEYAPDQLLTYTEFDWAPKYVDLVKKTMDGELSGGTYFYGFHTPEAPGFVFHYDEEHSWNPEVVSDELLEEFKTEVEEMFVESPDRTYTAEDAAGGTK</sequence>
<accession>C0CN95</accession>
<dbReference type="HOGENOM" id="CLU_038813_1_1_9"/>
<comment type="caution">
    <text evidence="9">The sequence shown here is derived from an EMBL/GenBank/DDBJ whole genome shotgun (WGS) entry which is preliminary data.</text>
</comment>
<gene>
    <name evidence="9" type="ORF">RUMHYD_02333</name>
</gene>
<dbReference type="GO" id="GO:0005886">
    <property type="term" value="C:plasma membrane"/>
    <property type="evidence" value="ECO:0007669"/>
    <property type="project" value="UniProtKB-SubCell"/>
</dbReference>
<evidence type="ECO:0000256" key="7">
    <source>
        <dbReference type="SAM" id="MobiDB-lite"/>
    </source>
</evidence>
<evidence type="ECO:0000256" key="4">
    <source>
        <dbReference type="ARBA" id="ARBA00022729"/>
    </source>
</evidence>
<evidence type="ECO:0000313" key="9">
    <source>
        <dbReference type="EMBL" id="EEG48737.1"/>
    </source>
</evidence>
<dbReference type="SUPFAM" id="SSF53822">
    <property type="entry name" value="Periplasmic binding protein-like I"/>
    <property type="match status" value="1"/>
</dbReference>
<proteinExistence type="inferred from homology"/>
<keyword evidence="4" id="KW-0732">Signal</keyword>
<comment type="similarity">
    <text evidence="2">Belongs to the BMP lipoprotein family.</text>
</comment>
<reference evidence="9 10" key="2">
    <citation type="submission" date="2009-02" db="EMBL/GenBank/DDBJ databases">
        <title>Draft genome sequence of Blautia hydrogenotrophica DSM 10507 (Ruminococcus hydrogenotrophicus DSM 10507).</title>
        <authorList>
            <person name="Sudarsanam P."/>
            <person name="Ley R."/>
            <person name="Guruge J."/>
            <person name="Turnbaugh P.J."/>
            <person name="Mahowald M."/>
            <person name="Liep D."/>
            <person name="Gordon J."/>
        </authorList>
    </citation>
    <scope>NUCLEOTIDE SEQUENCE [LARGE SCALE GENOMIC DNA]</scope>
    <source>
        <strain evidence="10">DSM 10507 / JCM 14656 / S5a33</strain>
    </source>
</reference>
<dbReference type="PATRIC" id="fig|476272.21.peg.1767"/>
<dbReference type="PANTHER" id="PTHR34296:SF2">
    <property type="entry name" value="ABC TRANSPORTER GUANOSINE-BINDING PROTEIN NUPN"/>
    <property type="match status" value="1"/>
</dbReference>